<accession>A0A8B6BEX6</accession>
<evidence type="ECO:0000313" key="2">
    <source>
        <dbReference type="EMBL" id="VDH88743.1"/>
    </source>
</evidence>
<feature type="compositionally biased region" description="Polar residues" evidence="1">
    <location>
        <begin position="30"/>
        <end position="43"/>
    </location>
</feature>
<gene>
    <name evidence="2" type="ORF">MGAL_10B092168B</name>
</gene>
<dbReference type="AlphaFoldDB" id="A0A8B6BEX6"/>
<evidence type="ECO:0000256" key="1">
    <source>
        <dbReference type="SAM" id="MobiDB-lite"/>
    </source>
</evidence>
<protein>
    <submittedName>
        <fullName evidence="2">Uncharacterized protein</fullName>
    </submittedName>
</protein>
<feature type="compositionally biased region" description="Basic residues" evidence="1">
    <location>
        <begin position="1"/>
        <end position="16"/>
    </location>
</feature>
<sequence length="152" mass="17446">MASKQPPRKLLRKRPRSSYNETTSDDEGHNCSSSGDTNFSNESRPFGALPKNVSDWTIFDLDKLAIFYDRTAKPTPSDVLQLVTDKTGFYGNLTIEQQEVMKVIIDNLDFDLEIDIDKNLKQQQYMEGIITELRLTEDKLQKQMEPISSHTQ</sequence>
<comment type="caution">
    <text evidence="2">The sequence shown here is derived from an EMBL/GenBank/DDBJ whole genome shotgun (WGS) entry which is preliminary data.</text>
</comment>
<proteinExistence type="predicted"/>
<keyword evidence="3" id="KW-1185">Reference proteome</keyword>
<evidence type="ECO:0000313" key="3">
    <source>
        <dbReference type="Proteomes" id="UP000596742"/>
    </source>
</evidence>
<dbReference type="Proteomes" id="UP000596742">
    <property type="component" value="Unassembled WGS sequence"/>
</dbReference>
<organism evidence="2 3">
    <name type="scientific">Mytilus galloprovincialis</name>
    <name type="common">Mediterranean mussel</name>
    <dbReference type="NCBI Taxonomy" id="29158"/>
    <lineage>
        <taxon>Eukaryota</taxon>
        <taxon>Metazoa</taxon>
        <taxon>Spiralia</taxon>
        <taxon>Lophotrochozoa</taxon>
        <taxon>Mollusca</taxon>
        <taxon>Bivalvia</taxon>
        <taxon>Autobranchia</taxon>
        <taxon>Pteriomorphia</taxon>
        <taxon>Mytilida</taxon>
        <taxon>Mytiloidea</taxon>
        <taxon>Mytilidae</taxon>
        <taxon>Mytilinae</taxon>
        <taxon>Mytilus</taxon>
    </lineage>
</organism>
<feature type="region of interest" description="Disordered" evidence="1">
    <location>
        <begin position="1"/>
        <end position="50"/>
    </location>
</feature>
<reference evidence="2" key="1">
    <citation type="submission" date="2018-11" db="EMBL/GenBank/DDBJ databases">
        <authorList>
            <person name="Alioto T."/>
            <person name="Alioto T."/>
        </authorList>
    </citation>
    <scope>NUCLEOTIDE SEQUENCE</scope>
</reference>
<name>A0A8B6BEX6_MYTGA</name>
<dbReference type="EMBL" id="UYJE01000001">
    <property type="protein sequence ID" value="VDH88743.1"/>
    <property type="molecule type" value="Genomic_DNA"/>
</dbReference>